<dbReference type="AlphaFoldDB" id="A0A1C5A2K9"/>
<reference evidence="3" key="2">
    <citation type="submission" date="2016-06" db="EMBL/GenBank/DDBJ databases">
        <authorList>
            <person name="Kjaerup R.B."/>
            <person name="Dalgaard T.S."/>
            <person name="Juul-Madsen H.R."/>
        </authorList>
    </citation>
    <scope>NUCLEOTIDE SEQUENCE [LARGE SCALE GENOMIC DNA]</scope>
    <source>
        <strain evidence="3">DSM 43168</strain>
    </source>
</reference>
<name>A0A1C5A2K9_9ACTN</name>
<organism evidence="3 5">
    <name type="scientific">Micromonospora carbonacea</name>
    <dbReference type="NCBI Taxonomy" id="47853"/>
    <lineage>
        <taxon>Bacteria</taxon>
        <taxon>Bacillati</taxon>
        <taxon>Actinomycetota</taxon>
        <taxon>Actinomycetes</taxon>
        <taxon>Micromonosporales</taxon>
        <taxon>Micromonosporaceae</taxon>
        <taxon>Micromonospora</taxon>
    </lineage>
</organism>
<gene>
    <name evidence="2" type="ORF">GA0070563_1061</name>
    <name evidence="3" type="ORF">GA0070563_1111</name>
    <name evidence="4" type="ORF">GA0070563_1121</name>
</gene>
<feature type="region of interest" description="Disordered" evidence="1">
    <location>
        <begin position="1"/>
        <end position="28"/>
    </location>
</feature>
<dbReference type="EMBL" id="FMCT01000012">
    <property type="protein sequence ID" value="SCF41807.1"/>
    <property type="molecule type" value="Genomic_DNA"/>
</dbReference>
<dbReference type="Proteomes" id="UP000183585">
    <property type="component" value="Unassembled WGS sequence"/>
</dbReference>
<dbReference type="RefSeq" id="WP_074474975.1">
    <property type="nucleotide sequence ID" value="NZ_FMCT01000006.1"/>
</dbReference>
<protein>
    <submittedName>
        <fullName evidence="3">Uncharacterized protein</fullName>
    </submittedName>
</protein>
<evidence type="ECO:0000313" key="3">
    <source>
        <dbReference type="EMBL" id="SCF39274.1"/>
    </source>
</evidence>
<dbReference type="EMBL" id="FMCT01000006">
    <property type="protein sequence ID" value="SCF18382.1"/>
    <property type="molecule type" value="Genomic_DNA"/>
</dbReference>
<keyword evidence="5" id="KW-1185">Reference proteome</keyword>
<dbReference type="EMBL" id="FMCT01000011">
    <property type="protein sequence ID" value="SCF39274.1"/>
    <property type="molecule type" value="Genomic_DNA"/>
</dbReference>
<evidence type="ECO:0000313" key="5">
    <source>
        <dbReference type="Proteomes" id="UP000183585"/>
    </source>
</evidence>
<sequence length="91" mass="9806">MTQPAAAEAVAGHPFIHIEQRPDPDDPAGFQLDVKAGDGINSTDHLVTLLLLVVENITGVSPELYAKEIDITRRLARGGPLFPPNLDHDES</sequence>
<reference evidence="5" key="1">
    <citation type="submission" date="2016-06" db="EMBL/GenBank/DDBJ databases">
        <authorList>
            <person name="Varghese N."/>
            <person name="Submissions Spin"/>
        </authorList>
    </citation>
    <scope>NUCLEOTIDE SEQUENCE [LARGE SCALE GENOMIC DNA]</scope>
    <source>
        <strain evidence="5">DSM 43168</strain>
    </source>
</reference>
<accession>A0A1C5A2K9</accession>
<evidence type="ECO:0000256" key="1">
    <source>
        <dbReference type="SAM" id="MobiDB-lite"/>
    </source>
</evidence>
<evidence type="ECO:0000313" key="4">
    <source>
        <dbReference type="EMBL" id="SCF41807.1"/>
    </source>
</evidence>
<proteinExistence type="predicted"/>
<evidence type="ECO:0000313" key="2">
    <source>
        <dbReference type="EMBL" id="SCF18382.1"/>
    </source>
</evidence>